<organism evidence="1 2">
    <name type="scientific">Rattus norvegicus</name>
    <name type="common">Rat</name>
    <dbReference type="NCBI Taxonomy" id="10116"/>
    <lineage>
        <taxon>Eukaryota</taxon>
        <taxon>Metazoa</taxon>
        <taxon>Chordata</taxon>
        <taxon>Craniata</taxon>
        <taxon>Vertebrata</taxon>
        <taxon>Euteleostomi</taxon>
        <taxon>Mammalia</taxon>
        <taxon>Eutheria</taxon>
        <taxon>Euarchontoglires</taxon>
        <taxon>Glires</taxon>
        <taxon>Rodentia</taxon>
        <taxon>Myomorpha</taxon>
        <taxon>Muroidea</taxon>
        <taxon>Muridae</taxon>
        <taxon>Murinae</taxon>
        <taxon>Rattus</taxon>
    </lineage>
</organism>
<gene>
    <name evidence="1" type="ORF">rCG_33849</name>
</gene>
<feature type="non-terminal residue" evidence="1">
    <location>
        <position position="62"/>
    </location>
</feature>
<accession>A6HD45</accession>
<name>A6HD45_RAT</name>
<sequence>MKKLKGTWRTLPNSQPVSLFRLPVTSHLSLETMTSPVSSKRASHLLTSVDSYEPRKITRNLL</sequence>
<proteinExistence type="predicted"/>
<reference evidence="1 2" key="1">
    <citation type="submission" date="2005-07" db="EMBL/GenBank/DDBJ databases">
        <authorList>
            <person name="Mural R.J."/>
            <person name="Li P.W."/>
            <person name="Adams M.D."/>
            <person name="Amanatides P.G."/>
            <person name="Baden-Tillson H."/>
            <person name="Barnstead M."/>
            <person name="Chin S.H."/>
            <person name="Dew I."/>
            <person name="Evans C.A."/>
            <person name="Ferriera S."/>
            <person name="Flanigan M."/>
            <person name="Fosler C."/>
            <person name="Glodek A."/>
            <person name="Gu Z."/>
            <person name="Holt R.A."/>
            <person name="Jennings D."/>
            <person name="Kraft C.L."/>
            <person name="Lu F."/>
            <person name="Nguyen T."/>
            <person name="Nusskern D.R."/>
            <person name="Pfannkoch C.M."/>
            <person name="Sitter C."/>
            <person name="Sutton G.G."/>
            <person name="Venter J.C."/>
            <person name="Wang Z."/>
            <person name="Woodage T."/>
            <person name="Zheng X.H."/>
            <person name="Zhong F."/>
        </authorList>
    </citation>
    <scope>NUCLEOTIDE SEQUENCE [LARGE SCALE GENOMIC DNA]</scope>
    <source>
        <strain>BN</strain>
        <strain evidence="2">Sprague-Dawley</strain>
    </source>
</reference>
<evidence type="ECO:0000313" key="2">
    <source>
        <dbReference type="Proteomes" id="UP000234681"/>
    </source>
</evidence>
<evidence type="ECO:0000313" key="1">
    <source>
        <dbReference type="EMBL" id="EDM03950.1"/>
    </source>
</evidence>
<dbReference type="Proteomes" id="UP000234681">
    <property type="component" value="Chromosome 10"/>
</dbReference>
<protein>
    <submittedName>
        <fullName evidence="1">RCG33849</fullName>
    </submittedName>
</protein>
<dbReference type="EMBL" id="CH473948">
    <property type="protein sequence ID" value="EDM03950.1"/>
    <property type="molecule type" value="Genomic_DNA"/>
</dbReference>
<dbReference type="AlphaFoldDB" id="A6HD45"/>